<evidence type="ECO:0000313" key="3">
    <source>
        <dbReference type="Proteomes" id="UP001194468"/>
    </source>
</evidence>
<organism evidence="2 3">
    <name type="scientific">Boletus edulis BED1</name>
    <dbReference type="NCBI Taxonomy" id="1328754"/>
    <lineage>
        <taxon>Eukaryota</taxon>
        <taxon>Fungi</taxon>
        <taxon>Dikarya</taxon>
        <taxon>Basidiomycota</taxon>
        <taxon>Agaricomycotina</taxon>
        <taxon>Agaricomycetes</taxon>
        <taxon>Agaricomycetidae</taxon>
        <taxon>Boletales</taxon>
        <taxon>Boletineae</taxon>
        <taxon>Boletaceae</taxon>
        <taxon>Boletoideae</taxon>
        <taxon>Boletus</taxon>
    </lineage>
</organism>
<dbReference type="AlphaFoldDB" id="A0AAD4C3E7"/>
<protein>
    <submittedName>
        <fullName evidence="2">Uncharacterized protein</fullName>
    </submittedName>
</protein>
<name>A0AAD4C3E7_BOLED</name>
<feature type="region of interest" description="Disordered" evidence="1">
    <location>
        <begin position="52"/>
        <end position="73"/>
    </location>
</feature>
<accession>A0AAD4C3E7</accession>
<feature type="compositionally biased region" description="Basic and acidic residues" evidence="1">
    <location>
        <begin position="55"/>
        <end position="67"/>
    </location>
</feature>
<dbReference type="Proteomes" id="UP001194468">
    <property type="component" value="Unassembled WGS sequence"/>
</dbReference>
<evidence type="ECO:0000256" key="1">
    <source>
        <dbReference type="SAM" id="MobiDB-lite"/>
    </source>
</evidence>
<comment type="caution">
    <text evidence="2">The sequence shown here is derived from an EMBL/GenBank/DDBJ whole genome shotgun (WGS) entry which is preliminary data.</text>
</comment>
<evidence type="ECO:0000313" key="2">
    <source>
        <dbReference type="EMBL" id="KAF8447486.1"/>
    </source>
</evidence>
<keyword evidence="3" id="KW-1185">Reference proteome</keyword>
<proteinExistence type="predicted"/>
<reference evidence="2" key="2">
    <citation type="journal article" date="2020" name="Nat. Commun.">
        <title>Large-scale genome sequencing of mycorrhizal fungi provides insights into the early evolution of symbiotic traits.</title>
        <authorList>
            <person name="Miyauchi S."/>
            <person name="Kiss E."/>
            <person name="Kuo A."/>
            <person name="Drula E."/>
            <person name="Kohler A."/>
            <person name="Sanchez-Garcia M."/>
            <person name="Morin E."/>
            <person name="Andreopoulos B."/>
            <person name="Barry K.W."/>
            <person name="Bonito G."/>
            <person name="Buee M."/>
            <person name="Carver A."/>
            <person name="Chen C."/>
            <person name="Cichocki N."/>
            <person name="Clum A."/>
            <person name="Culley D."/>
            <person name="Crous P.W."/>
            <person name="Fauchery L."/>
            <person name="Girlanda M."/>
            <person name="Hayes R.D."/>
            <person name="Keri Z."/>
            <person name="LaButti K."/>
            <person name="Lipzen A."/>
            <person name="Lombard V."/>
            <person name="Magnuson J."/>
            <person name="Maillard F."/>
            <person name="Murat C."/>
            <person name="Nolan M."/>
            <person name="Ohm R.A."/>
            <person name="Pangilinan J."/>
            <person name="Pereira M.F."/>
            <person name="Perotto S."/>
            <person name="Peter M."/>
            <person name="Pfister S."/>
            <person name="Riley R."/>
            <person name="Sitrit Y."/>
            <person name="Stielow J.B."/>
            <person name="Szollosi G."/>
            <person name="Zifcakova L."/>
            <person name="Stursova M."/>
            <person name="Spatafora J.W."/>
            <person name="Tedersoo L."/>
            <person name="Vaario L.M."/>
            <person name="Yamada A."/>
            <person name="Yan M."/>
            <person name="Wang P."/>
            <person name="Xu J."/>
            <person name="Bruns T."/>
            <person name="Baldrian P."/>
            <person name="Vilgalys R."/>
            <person name="Dunand C."/>
            <person name="Henrissat B."/>
            <person name="Grigoriev I.V."/>
            <person name="Hibbett D."/>
            <person name="Nagy L.G."/>
            <person name="Martin F.M."/>
        </authorList>
    </citation>
    <scope>NUCLEOTIDE SEQUENCE</scope>
    <source>
        <strain evidence="2">BED1</strain>
    </source>
</reference>
<reference evidence="2" key="1">
    <citation type="submission" date="2019-10" db="EMBL/GenBank/DDBJ databases">
        <authorList>
            <consortium name="DOE Joint Genome Institute"/>
            <person name="Kuo A."/>
            <person name="Miyauchi S."/>
            <person name="Kiss E."/>
            <person name="Drula E."/>
            <person name="Kohler A."/>
            <person name="Sanchez-Garcia M."/>
            <person name="Andreopoulos B."/>
            <person name="Barry K.W."/>
            <person name="Bonito G."/>
            <person name="Buee M."/>
            <person name="Carver A."/>
            <person name="Chen C."/>
            <person name="Cichocki N."/>
            <person name="Clum A."/>
            <person name="Culley D."/>
            <person name="Crous P.W."/>
            <person name="Fauchery L."/>
            <person name="Girlanda M."/>
            <person name="Hayes R."/>
            <person name="Keri Z."/>
            <person name="LaButti K."/>
            <person name="Lipzen A."/>
            <person name="Lombard V."/>
            <person name="Magnuson J."/>
            <person name="Maillard F."/>
            <person name="Morin E."/>
            <person name="Murat C."/>
            <person name="Nolan M."/>
            <person name="Ohm R."/>
            <person name="Pangilinan J."/>
            <person name="Pereira M."/>
            <person name="Perotto S."/>
            <person name="Peter M."/>
            <person name="Riley R."/>
            <person name="Sitrit Y."/>
            <person name="Stielow B."/>
            <person name="Szollosi G."/>
            <person name="Zifcakova L."/>
            <person name="Stursova M."/>
            <person name="Spatafora J.W."/>
            <person name="Tedersoo L."/>
            <person name="Vaario L.-M."/>
            <person name="Yamada A."/>
            <person name="Yan M."/>
            <person name="Wang P."/>
            <person name="Xu J."/>
            <person name="Bruns T."/>
            <person name="Baldrian P."/>
            <person name="Vilgalys R."/>
            <person name="Henrissat B."/>
            <person name="Grigoriev I.V."/>
            <person name="Hibbett D."/>
            <person name="Nagy L.G."/>
            <person name="Martin F.M."/>
        </authorList>
    </citation>
    <scope>NUCLEOTIDE SEQUENCE</scope>
    <source>
        <strain evidence="2">BED1</strain>
    </source>
</reference>
<dbReference type="EMBL" id="WHUW01000004">
    <property type="protein sequence ID" value="KAF8447486.1"/>
    <property type="molecule type" value="Genomic_DNA"/>
</dbReference>
<gene>
    <name evidence="2" type="ORF">L210DRAFT_2800585</name>
</gene>
<sequence>MSSGRPGGCLLGSLCSGSRFLYGHLERYKAGLSIVLAVPARGRASTWIRGWRKSSTRDDSGGRERSVKTPRAR</sequence>